<organism evidence="3 4">
    <name type="scientific">Roseibium aestuarii</name>
    <dbReference type="NCBI Taxonomy" id="2600299"/>
    <lineage>
        <taxon>Bacteria</taxon>
        <taxon>Pseudomonadati</taxon>
        <taxon>Pseudomonadota</taxon>
        <taxon>Alphaproteobacteria</taxon>
        <taxon>Hyphomicrobiales</taxon>
        <taxon>Stappiaceae</taxon>
        <taxon>Roseibium</taxon>
    </lineage>
</organism>
<evidence type="ECO:0000259" key="2">
    <source>
        <dbReference type="Pfam" id="PF01266"/>
    </source>
</evidence>
<protein>
    <submittedName>
        <fullName evidence="3">NAD(P)/FAD-dependent oxidoreductase</fullName>
        <ecNumber evidence="3">1.-.-.-</ecNumber>
    </submittedName>
</protein>
<evidence type="ECO:0000256" key="1">
    <source>
        <dbReference type="ARBA" id="ARBA00023002"/>
    </source>
</evidence>
<proteinExistence type="predicted"/>
<dbReference type="Gene3D" id="3.50.50.60">
    <property type="entry name" value="FAD/NAD(P)-binding domain"/>
    <property type="match status" value="1"/>
</dbReference>
<dbReference type="RefSeq" id="WP_149893948.1">
    <property type="nucleotide sequence ID" value="NZ_JBHUFA010000014.1"/>
</dbReference>
<dbReference type="EC" id="1.-.-.-" evidence="3"/>
<dbReference type="PANTHER" id="PTHR13847:SF287">
    <property type="entry name" value="FAD-DEPENDENT OXIDOREDUCTASE DOMAIN-CONTAINING PROTEIN 1"/>
    <property type="match status" value="1"/>
</dbReference>
<dbReference type="InterPro" id="IPR036188">
    <property type="entry name" value="FAD/NAD-bd_sf"/>
</dbReference>
<evidence type="ECO:0000313" key="3">
    <source>
        <dbReference type="EMBL" id="MFD1697126.1"/>
    </source>
</evidence>
<dbReference type="Gene3D" id="3.30.9.10">
    <property type="entry name" value="D-Amino Acid Oxidase, subunit A, domain 2"/>
    <property type="match status" value="1"/>
</dbReference>
<dbReference type="Proteomes" id="UP001597327">
    <property type="component" value="Unassembled WGS sequence"/>
</dbReference>
<dbReference type="PANTHER" id="PTHR13847">
    <property type="entry name" value="SARCOSINE DEHYDROGENASE-RELATED"/>
    <property type="match status" value="1"/>
</dbReference>
<comment type="caution">
    <text evidence="3">The sequence shown here is derived from an EMBL/GenBank/DDBJ whole genome shotgun (WGS) entry which is preliminary data.</text>
</comment>
<dbReference type="InterPro" id="IPR006076">
    <property type="entry name" value="FAD-dep_OxRdtase"/>
</dbReference>
<sequence length="396" mass="42542">MTTRLADVAIIGGAAIGSSLAYHLASRDDAPGRILVIEADPTYQVCASARSAASIRQQFSSAVNIEISLHGIAFMRDAANLLSVDGEAPLIELKEGGYLFLATPDKLDILRENHALQTRLGADIAWYSAPQLASKYPWLETGDLAAGCHGTTGEGWFDGYGLMQGFRRKARSLGVDYVSARAETIRRDGEGWLVTLSTGESVSAGTLVNCAGASGGAELCAQIGLDVPIRRRKRCVFTFECRAPLDDFPMLIDTTGAYARPEGPSGFICGIAPDDANDPDVAPDDFEVDWALFEETLWPTLAGRVPAFESLRPGRAWAGQYDMNLFDHNAFVGSVPGQENLFMALGFSGHGLQQSPAIGRGLSELVMTGGYETLDLSPLRVERLAENIPLIERNVV</sequence>
<dbReference type="Pfam" id="PF01266">
    <property type="entry name" value="DAO"/>
    <property type="match status" value="1"/>
</dbReference>
<dbReference type="SUPFAM" id="SSF51905">
    <property type="entry name" value="FAD/NAD(P)-binding domain"/>
    <property type="match status" value="1"/>
</dbReference>
<dbReference type="GO" id="GO:0016491">
    <property type="term" value="F:oxidoreductase activity"/>
    <property type="evidence" value="ECO:0007669"/>
    <property type="project" value="UniProtKB-KW"/>
</dbReference>
<reference evidence="4" key="1">
    <citation type="journal article" date="2019" name="Int. J. Syst. Evol. Microbiol.">
        <title>The Global Catalogue of Microorganisms (GCM) 10K type strain sequencing project: providing services to taxonomists for standard genome sequencing and annotation.</title>
        <authorList>
            <consortium name="The Broad Institute Genomics Platform"/>
            <consortium name="The Broad Institute Genome Sequencing Center for Infectious Disease"/>
            <person name="Wu L."/>
            <person name="Ma J."/>
        </authorList>
    </citation>
    <scope>NUCLEOTIDE SEQUENCE [LARGE SCALE GENOMIC DNA]</scope>
    <source>
        <strain evidence="4">JCM 3369</strain>
    </source>
</reference>
<keyword evidence="4" id="KW-1185">Reference proteome</keyword>
<gene>
    <name evidence="3" type="ORF">ACFSC7_16530</name>
</gene>
<evidence type="ECO:0000313" key="4">
    <source>
        <dbReference type="Proteomes" id="UP001597327"/>
    </source>
</evidence>
<dbReference type="EMBL" id="JBHUFA010000014">
    <property type="protein sequence ID" value="MFD1697126.1"/>
    <property type="molecule type" value="Genomic_DNA"/>
</dbReference>
<feature type="domain" description="FAD dependent oxidoreductase" evidence="2">
    <location>
        <begin position="7"/>
        <end position="365"/>
    </location>
</feature>
<accession>A0ABW4K120</accession>
<keyword evidence="1 3" id="KW-0560">Oxidoreductase</keyword>
<name>A0ABW4K120_9HYPH</name>